<evidence type="ECO:0000313" key="22">
    <source>
        <dbReference type="EMBL" id="ALV42674.1"/>
    </source>
</evidence>
<dbReference type="GO" id="GO:0046872">
    <property type="term" value="F:metal ion binding"/>
    <property type="evidence" value="ECO:0007669"/>
    <property type="project" value="UniProtKB-UniRule"/>
</dbReference>
<comment type="catalytic activity">
    <reaction evidence="16 17 19">
        <text>(6S)-NADPHX + ADP = AMP + phosphate + NADPH + H(+)</text>
        <dbReference type="Rhea" id="RHEA:32235"/>
        <dbReference type="ChEBI" id="CHEBI:15378"/>
        <dbReference type="ChEBI" id="CHEBI:43474"/>
        <dbReference type="ChEBI" id="CHEBI:57783"/>
        <dbReference type="ChEBI" id="CHEBI:64076"/>
        <dbReference type="ChEBI" id="CHEBI:456215"/>
        <dbReference type="ChEBI" id="CHEBI:456216"/>
        <dbReference type="EC" id="4.2.1.136"/>
    </reaction>
</comment>
<dbReference type="PIRSF" id="PIRSF017184">
    <property type="entry name" value="Nnr"/>
    <property type="match status" value="1"/>
</dbReference>
<dbReference type="GO" id="GO:0052855">
    <property type="term" value="F:ADP-dependent NAD(P)H-hydrate dehydratase activity"/>
    <property type="evidence" value="ECO:0007669"/>
    <property type="project" value="UniProtKB-UniRule"/>
</dbReference>
<feature type="domain" description="YjeF C-terminal" evidence="20">
    <location>
        <begin position="231"/>
        <end position="518"/>
    </location>
</feature>
<organism evidence="22">
    <name type="scientific">Pseudarthrobacter sulfonivorans</name>
    <dbReference type="NCBI Taxonomy" id="121292"/>
    <lineage>
        <taxon>Bacteria</taxon>
        <taxon>Bacillati</taxon>
        <taxon>Actinomycetota</taxon>
        <taxon>Actinomycetes</taxon>
        <taxon>Micrococcales</taxon>
        <taxon>Micrococcaceae</taxon>
        <taxon>Pseudarthrobacter</taxon>
    </lineage>
</organism>
<feature type="binding site" evidence="18">
    <location>
        <position position="128"/>
    </location>
    <ligand>
        <name>K(+)</name>
        <dbReference type="ChEBI" id="CHEBI:29103"/>
    </ligand>
</feature>
<evidence type="ECO:0000256" key="9">
    <source>
        <dbReference type="ARBA" id="ARBA00022958"/>
    </source>
</evidence>
<evidence type="ECO:0000259" key="21">
    <source>
        <dbReference type="PROSITE" id="PS51385"/>
    </source>
</evidence>
<dbReference type="KEGG" id="psul:AU252_17195"/>
<feature type="binding site" evidence="18">
    <location>
        <position position="167"/>
    </location>
    <ligand>
        <name>(6S)-NADPHX</name>
        <dbReference type="ChEBI" id="CHEBI:64076"/>
    </ligand>
</feature>
<evidence type="ECO:0000256" key="15">
    <source>
        <dbReference type="ARBA" id="ARBA00048238"/>
    </source>
</evidence>
<gene>
    <name evidence="17" type="primary">nnrD</name>
    <name evidence="18" type="synonym">nnrE</name>
    <name evidence="22" type="ORF">AU252_17195</name>
</gene>
<evidence type="ECO:0000256" key="7">
    <source>
        <dbReference type="ARBA" id="ARBA00022840"/>
    </source>
</evidence>
<dbReference type="PROSITE" id="PS51383">
    <property type="entry name" value="YJEF_C_3"/>
    <property type="match status" value="1"/>
</dbReference>
<name>A0A0U2XFP0_9MICC</name>
<accession>A0A0U2XFP0</accession>
<keyword evidence="11 18" id="KW-0413">Isomerase</keyword>
<evidence type="ECO:0000256" key="8">
    <source>
        <dbReference type="ARBA" id="ARBA00022857"/>
    </source>
</evidence>
<feature type="binding site" evidence="17">
    <location>
        <position position="366"/>
    </location>
    <ligand>
        <name>(6S)-NADPHX</name>
        <dbReference type="ChEBI" id="CHEBI:64076"/>
    </ligand>
</feature>
<feature type="domain" description="YjeF N-terminal" evidence="21">
    <location>
        <begin position="10"/>
        <end position="224"/>
    </location>
</feature>
<comment type="similarity">
    <text evidence="4 19">In the C-terminal section; belongs to the NnrD/CARKD family.</text>
</comment>
<feature type="binding site" evidence="18">
    <location>
        <begin position="62"/>
        <end position="66"/>
    </location>
    <ligand>
        <name>(6S)-NADPHX</name>
        <dbReference type="ChEBI" id="CHEBI:64076"/>
    </ligand>
</feature>
<evidence type="ECO:0000256" key="5">
    <source>
        <dbReference type="ARBA" id="ARBA00022723"/>
    </source>
</evidence>
<dbReference type="InterPro" id="IPR030677">
    <property type="entry name" value="Nnr"/>
</dbReference>
<feature type="binding site" evidence="17">
    <location>
        <position position="321"/>
    </location>
    <ligand>
        <name>(6S)-NADPHX</name>
        <dbReference type="ChEBI" id="CHEBI:64076"/>
    </ligand>
</feature>
<evidence type="ECO:0000256" key="6">
    <source>
        <dbReference type="ARBA" id="ARBA00022741"/>
    </source>
</evidence>
<comment type="catalytic activity">
    <reaction evidence="2 18 19">
        <text>(6R)-NADPHX = (6S)-NADPHX</text>
        <dbReference type="Rhea" id="RHEA:32227"/>
        <dbReference type="ChEBI" id="CHEBI:64076"/>
        <dbReference type="ChEBI" id="CHEBI:64077"/>
        <dbReference type="EC" id="5.1.99.6"/>
    </reaction>
</comment>
<dbReference type="HAMAP" id="MF_01966">
    <property type="entry name" value="NADHX_epimerase"/>
    <property type="match status" value="1"/>
</dbReference>
<dbReference type="InterPro" id="IPR017953">
    <property type="entry name" value="Carbohydrate_kinase_pred_CS"/>
</dbReference>
<evidence type="ECO:0000256" key="4">
    <source>
        <dbReference type="ARBA" id="ARBA00009524"/>
    </source>
</evidence>
<feature type="binding site" evidence="17">
    <location>
        <position position="266"/>
    </location>
    <ligand>
        <name>(6S)-NADPHX</name>
        <dbReference type="ChEBI" id="CHEBI:64076"/>
    </ligand>
</feature>
<sequence>MISAYTGTQIRAAEQPFLAAGMGDVLMQRASHGLANAVVRELQARSRRLYGASVAVLAGKGNNGGDGLFAASFLAARGMRTTAILTAGTAHAEALAAFERAGGRVHLLADSNASQLAAHVAGADVVIDAILGTGARGGLRGAAAGLVRGLSRGRLASGMPGIVVACDIPSGVDADTGEAHAPVLSADLTVTFAAAKVGLLADPGADHAGRIHVVPIGIEDELPWPAIRRFEPVDLARLLPQPGRRSHKYSRGVLGVVAGSADYPGAAVLACRGALAAGAGMVRYLGPPEVADLVRQSCPEVVCSTGSVAETHVQAWLVGSGMGPGDTEQLRRARDAVESGLPVIADAGALPALPAVLAPQVILTPHAGELAVLLQRLASSPDSPDFDPAPDRTAVESSTLGAARHAAVLTEATVLLKGATTLVASPFQDFYSQADGTAWLATAGSGDVLAGIIGALLAQLGSDVGRFRDAGIDPDERWAAIAALGASLHGLAGAAASGGGPLTAGRISDAVPDVWYKVSLLSKPAGRKRNSHTHPLP</sequence>
<dbReference type="GO" id="GO:0046496">
    <property type="term" value="P:nicotinamide nucleotide metabolic process"/>
    <property type="evidence" value="ECO:0007669"/>
    <property type="project" value="UniProtKB-UniRule"/>
</dbReference>
<comment type="similarity">
    <text evidence="18">Belongs to the NnrE/AIBP family.</text>
</comment>
<feature type="binding site" evidence="18">
    <location>
        <position position="170"/>
    </location>
    <ligand>
        <name>K(+)</name>
        <dbReference type="ChEBI" id="CHEBI:29103"/>
    </ligand>
</feature>
<dbReference type="PROSITE" id="PS01050">
    <property type="entry name" value="YJEF_C_2"/>
    <property type="match status" value="1"/>
</dbReference>
<evidence type="ECO:0000256" key="12">
    <source>
        <dbReference type="ARBA" id="ARBA00023239"/>
    </source>
</evidence>
<dbReference type="GO" id="GO:0110051">
    <property type="term" value="P:metabolite repair"/>
    <property type="evidence" value="ECO:0007669"/>
    <property type="project" value="TreeGrafter"/>
</dbReference>
<feature type="binding site" evidence="17">
    <location>
        <begin position="417"/>
        <end position="421"/>
    </location>
    <ligand>
        <name>AMP</name>
        <dbReference type="ChEBI" id="CHEBI:456215"/>
    </ligand>
</feature>
<dbReference type="EC" id="5.1.99.6" evidence="19"/>
<dbReference type="GO" id="GO:0005524">
    <property type="term" value="F:ATP binding"/>
    <property type="evidence" value="ECO:0007669"/>
    <property type="project" value="UniProtKB-UniRule"/>
</dbReference>
<dbReference type="PANTHER" id="PTHR12592">
    <property type="entry name" value="ATP-DEPENDENT (S)-NAD(P)H-HYDRATE DEHYDRATASE FAMILY MEMBER"/>
    <property type="match status" value="1"/>
</dbReference>
<evidence type="ECO:0000256" key="18">
    <source>
        <dbReference type="HAMAP-Rule" id="MF_01966"/>
    </source>
</evidence>
<evidence type="ECO:0000313" key="23">
    <source>
        <dbReference type="Proteomes" id="UP000065151"/>
    </source>
</evidence>
<keyword evidence="13" id="KW-0511">Multifunctional enzyme</keyword>
<protein>
    <recommendedName>
        <fullName evidence="19">Bifunctional NAD(P)H-hydrate repair enzyme</fullName>
    </recommendedName>
    <alternativeName>
        <fullName evidence="19">Nicotinamide nucleotide repair protein</fullName>
    </alternativeName>
    <domain>
        <recommendedName>
            <fullName evidence="19">ADP-dependent (S)-NAD(P)H-hydrate dehydratase</fullName>
            <ecNumber evidence="19">4.2.1.136</ecNumber>
        </recommendedName>
        <alternativeName>
            <fullName evidence="19">ADP-dependent NAD(P)HX dehydratase</fullName>
        </alternativeName>
    </domain>
    <domain>
        <recommendedName>
            <fullName evidence="19">NAD(P)H-hydrate epimerase</fullName>
            <ecNumber evidence="19">5.1.99.6</ecNumber>
        </recommendedName>
    </domain>
</protein>
<evidence type="ECO:0000256" key="3">
    <source>
        <dbReference type="ARBA" id="ARBA00006001"/>
    </source>
</evidence>
<comment type="similarity">
    <text evidence="17">Belongs to the NnrD/CARKD family.</text>
</comment>
<dbReference type="Gene3D" id="3.40.1190.20">
    <property type="match status" value="1"/>
</dbReference>
<dbReference type="EMBL" id="CP013747">
    <property type="protein sequence ID" value="ALV42674.1"/>
    <property type="molecule type" value="Genomic_DNA"/>
</dbReference>
<dbReference type="InterPro" id="IPR000631">
    <property type="entry name" value="CARKD"/>
</dbReference>
<dbReference type="SUPFAM" id="SSF64153">
    <property type="entry name" value="YjeF N-terminal domain-like"/>
    <property type="match status" value="1"/>
</dbReference>
<keyword evidence="10 17" id="KW-0520">NAD</keyword>
<comment type="function">
    <text evidence="18">Catalyzes the epimerization of the S- and R-forms of NAD(P)HX, a damaged form of NAD(P)H that is a result of enzymatic or heat-dependent hydration. This is a prerequisite for the S-specific NAD(P)H-hydrate dehydratase to allow the repair of both epimers of NAD(P)HX.</text>
</comment>
<evidence type="ECO:0000259" key="20">
    <source>
        <dbReference type="PROSITE" id="PS51383"/>
    </source>
</evidence>
<feature type="binding site" evidence="17">
    <location>
        <position position="446"/>
    </location>
    <ligand>
        <name>AMP</name>
        <dbReference type="ChEBI" id="CHEBI:456215"/>
    </ligand>
</feature>
<dbReference type="Pfam" id="PF01256">
    <property type="entry name" value="Carb_kinase"/>
    <property type="match status" value="1"/>
</dbReference>
<dbReference type="CDD" id="cd01171">
    <property type="entry name" value="YXKO-related"/>
    <property type="match status" value="1"/>
</dbReference>
<dbReference type="GO" id="GO:0052856">
    <property type="term" value="F:NAD(P)HX epimerase activity"/>
    <property type="evidence" value="ECO:0007669"/>
    <property type="project" value="UniProtKB-UniRule"/>
</dbReference>
<comment type="cofactor">
    <cofactor evidence="17">
        <name>Mg(2+)</name>
        <dbReference type="ChEBI" id="CHEBI:18420"/>
    </cofactor>
</comment>
<dbReference type="InterPro" id="IPR036652">
    <property type="entry name" value="YjeF_N_dom_sf"/>
</dbReference>
<comment type="subunit">
    <text evidence="17">Homotetramer.</text>
</comment>
<dbReference type="AlphaFoldDB" id="A0A0U2XFP0"/>
<comment type="function">
    <text evidence="14 19">Bifunctional enzyme that catalyzes the epimerization of the S- and R-forms of NAD(P)HX and the dehydration of the S-form of NAD(P)HX at the expense of ADP, which is converted to AMP. This allows the repair of both epimers of NAD(P)HX, a damaged form of NAD(P)H that is a result of enzymatic or heat-dependent hydration.</text>
</comment>
<evidence type="ECO:0000256" key="10">
    <source>
        <dbReference type="ARBA" id="ARBA00023027"/>
    </source>
</evidence>
<evidence type="ECO:0000256" key="14">
    <source>
        <dbReference type="ARBA" id="ARBA00025153"/>
    </source>
</evidence>
<dbReference type="NCBIfam" id="TIGR00197">
    <property type="entry name" value="yjeF_nterm"/>
    <property type="match status" value="1"/>
</dbReference>
<dbReference type="InterPro" id="IPR029056">
    <property type="entry name" value="Ribokinase-like"/>
</dbReference>
<comment type="similarity">
    <text evidence="3 19">In the N-terminal section; belongs to the NnrE/AIBP family.</text>
</comment>
<evidence type="ECO:0000256" key="17">
    <source>
        <dbReference type="HAMAP-Rule" id="MF_01965"/>
    </source>
</evidence>
<keyword evidence="12 17" id="KW-0456">Lyase</keyword>
<dbReference type="STRING" id="121292.AU252_17195"/>
<dbReference type="Gene3D" id="3.40.50.10260">
    <property type="entry name" value="YjeF N-terminal domain"/>
    <property type="match status" value="1"/>
</dbReference>
<comment type="cofactor">
    <cofactor evidence="18 19">
        <name>K(+)</name>
        <dbReference type="ChEBI" id="CHEBI:29103"/>
    </cofactor>
    <text evidence="18 19">Binds 1 potassium ion per subunit.</text>
</comment>
<comment type="caution">
    <text evidence="18">Lacks conserved residue(s) required for the propagation of feature annotation.</text>
</comment>
<evidence type="ECO:0000256" key="13">
    <source>
        <dbReference type="ARBA" id="ARBA00023268"/>
    </source>
</evidence>
<dbReference type="HAMAP" id="MF_01965">
    <property type="entry name" value="NADHX_dehydratase"/>
    <property type="match status" value="1"/>
</dbReference>
<keyword evidence="5 18" id="KW-0479">Metal-binding</keyword>
<evidence type="ECO:0000256" key="11">
    <source>
        <dbReference type="ARBA" id="ARBA00023235"/>
    </source>
</evidence>
<dbReference type="Proteomes" id="UP000065151">
    <property type="component" value="Chromosome"/>
</dbReference>
<dbReference type="InterPro" id="IPR004443">
    <property type="entry name" value="YjeF_N_dom"/>
</dbReference>
<feature type="binding site" evidence="18">
    <location>
        <position position="63"/>
    </location>
    <ligand>
        <name>K(+)</name>
        <dbReference type="ChEBI" id="CHEBI:29103"/>
    </ligand>
</feature>
<dbReference type="EC" id="4.2.1.136" evidence="19"/>
<keyword evidence="9 18" id="KW-0630">Potassium</keyword>
<feature type="binding site" evidence="17">
    <location>
        <position position="447"/>
    </location>
    <ligand>
        <name>(6S)-NADPHX</name>
        <dbReference type="ChEBI" id="CHEBI:64076"/>
    </ligand>
</feature>
<dbReference type="PANTHER" id="PTHR12592:SF0">
    <property type="entry name" value="ATP-DEPENDENT (S)-NAD(P)H-HYDRATE DEHYDRATASE"/>
    <property type="match status" value="1"/>
</dbReference>
<comment type="catalytic activity">
    <reaction evidence="15 17 19">
        <text>(6S)-NADHX + ADP = AMP + phosphate + NADH + H(+)</text>
        <dbReference type="Rhea" id="RHEA:32223"/>
        <dbReference type="ChEBI" id="CHEBI:15378"/>
        <dbReference type="ChEBI" id="CHEBI:43474"/>
        <dbReference type="ChEBI" id="CHEBI:57945"/>
        <dbReference type="ChEBI" id="CHEBI:64074"/>
        <dbReference type="ChEBI" id="CHEBI:456215"/>
        <dbReference type="ChEBI" id="CHEBI:456216"/>
        <dbReference type="EC" id="4.2.1.136"/>
    </reaction>
</comment>
<dbReference type="PROSITE" id="PS51385">
    <property type="entry name" value="YJEF_N"/>
    <property type="match status" value="1"/>
</dbReference>
<reference evidence="22 23" key="1">
    <citation type="submission" date="2015-12" db="EMBL/GenBank/DDBJ databases">
        <authorList>
            <person name="Shamseldin A."/>
            <person name="Moawad H."/>
            <person name="Abd El-Rahim W.M."/>
            <person name="Sadowsky M.J."/>
        </authorList>
    </citation>
    <scope>NUCLEOTIDE SEQUENCE [LARGE SCALE GENOMIC DNA]</scope>
    <source>
        <strain evidence="22 23">Ar51</strain>
    </source>
</reference>
<evidence type="ECO:0000256" key="16">
    <source>
        <dbReference type="ARBA" id="ARBA00049209"/>
    </source>
</evidence>
<dbReference type="Pfam" id="PF03853">
    <property type="entry name" value="YjeF_N"/>
    <property type="match status" value="1"/>
</dbReference>
<keyword evidence="6 17" id="KW-0547">Nucleotide-binding</keyword>
<comment type="function">
    <text evidence="17">Catalyzes the dehydration of the S-form of NAD(P)HX at the expense of ADP, which is converted to AMP. Together with NAD(P)HX epimerase, which catalyzes the epimerization of the S- and R-forms, the enzyme allows the repair of both epimers of NAD(P)HX, a damaged form of NAD(P)H that is a result of enzymatic or heat-dependent hydration.</text>
</comment>
<proteinExistence type="inferred from homology"/>
<evidence type="ECO:0000256" key="19">
    <source>
        <dbReference type="PIRNR" id="PIRNR017184"/>
    </source>
</evidence>
<evidence type="ECO:0000256" key="1">
    <source>
        <dbReference type="ARBA" id="ARBA00000013"/>
    </source>
</evidence>
<comment type="catalytic activity">
    <reaction evidence="1 18 19">
        <text>(6R)-NADHX = (6S)-NADHX</text>
        <dbReference type="Rhea" id="RHEA:32215"/>
        <dbReference type="ChEBI" id="CHEBI:64074"/>
        <dbReference type="ChEBI" id="CHEBI:64075"/>
        <dbReference type="EC" id="5.1.99.6"/>
    </reaction>
</comment>
<dbReference type="RefSeq" id="WP_058931760.1">
    <property type="nucleotide sequence ID" value="NZ_CP013747.1"/>
</dbReference>
<keyword evidence="7 17" id="KW-0067">ATP-binding</keyword>
<evidence type="ECO:0000256" key="2">
    <source>
        <dbReference type="ARBA" id="ARBA00000909"/>
    </source>
</evidence>
<dbReference type="SUPFAM" id="SSF53613">
    <property type="entry name" value="Ribokinase-like"/>
    <property type="match status" value="1"/>
</dbReference>
<keyword evidence="8 17" id="KW-0521">NADP</keyword>
<feature type="binding site" evidence="18">
    <location>
        <begin position="132"/>
        <end position="138"/>
    </location>
    <ligand>
        <name>(6S)-NADPHX</name>
        <dbReference type="ChEBI" id="CHEBI:64076"/>
    </ligand>
</feature>